<keyword evidence="5" id="KW-1185">Reference proteome</keyword>
<organism evidence="3 4">
    <name type="scientific">Chryseobacterium carnipullorum</name>
    <dbReference type="NCBI Taxonomy" id="1124835"/>
    <lineage>
        <taxon>Bacteria</taxon>
        <taxon>Pseudomonadati</taxon>
        <taxon>Bacteroidota</taxon>
        <taxon>Flavobacteriia</taxon>
        <taxon>Flavobacteriales</taxon>
        <taxon>Weeksellaceae</taxon>
        <taxon>Chryseobacterium group</taxon>
        <taxon>Chryseobacterium</taxon>
    </lineage>
</organism>
<name>A0A376DTA9_CHRCU</name>
<gene>
    <name evidence="2" type="ORF">EG346_16435</name>
    <name evidence="3" type="ORF">NCTC13533_01816</name>
</gene>
<protein>
    <recommendedName>
        <fullName evidence="1">DUF5648 domain-containing protein</fullName>
    </recommendedName>
</protein>
<dbReference type="PROSITE" id="PS51257">
    <property type="entry name" value="PROKAR_LIPOPROTEIN"/>
    <property type="match status" value="1"/>
</dbReference>
<dbReference type="Pfam" id="PF18885">
    <property type="entry name" value="DUF5648"/>
    <property type="match status" value="1"/>
</dbReference>
<evidence type="ECO:0000259" key="1">
    <source>
        <dbReference type="Pfam" id="PF18885"/>
    </source>
</evidence>
<dbReference type="RefSeq" id="WP_123880069.1">
    <property type="nucleotide sequence ID" value="NZ_CP033920.1"/>
</dbReference>
<accession>A0A3G6M238</accession>
<proteinExistence type="predicted"/>
<reference evidence="5" key="2">
    <citation type="submission" date="2018-11" db="EMBL/GenBank/DDBJ databases">
        <title>Proposal to divide the Flavobacteriaceae and reorganize its genera based on Amino Acid Identity values calculated from whole genome sequences.</title>
        <authorList>
            <person name="Nicholson A.C."/>
            <person name="Gulvik C.A."/>
            <person name="Whitney A.M."/>
            <person name="Humrighouse B.W."/>
            <person name="Bell M."/>
            <person name="Holmes B."/>
            <person name="Steigerwalt A.G."/>
            <person name="Villarma A."/>
            <person name="Sheth M."/>
            <person name="Batra D."/>
            <person name="Pryor J."/>
            <person name="Bernardet J.-F."/>
            <person name="Hugo C."/>
            <person name="Kampfer P."/>
            <person name="Newman J."/>
            <person name="McQuiston J.R."/>
        </authorList>
    </citation>
    <scope>NUCLEOTIDE SEQUENCE [LARGE SCALE GENOMIC DNA]</scope>
    <source>
        <strain evidence="5">G0188</strain>
    </source>
</reference>
<reference evidence="2" key="3">
    <citation type="submission" date="2018-11" db="EMBL/GenBank/DDBJ databases">
        <title>Proposal to divide the Flavobacteriaceae and reorganize its genera based on Amino Acid Identity values calculated from whole genome sequences.</title>
        <authorList>
            <person name="Nicholson A.C."/>
            <person name="Gulvik C.A."/>
            <person name="Whitney A.M."/>
            <person name="Humrighouse B.W."/>
            <person name="Bell M."/>
            <person name="Holmes B."/>
            <person name="Steigerwalt A."/>
            <person name="Villarma A."/>
            <person name="Sheth M."/>
            <person name="Batra D."/>
            <person name="Pryor J."/>
            <person name="Bernardet J.-F."/>
            <person name="Hugo C."/>
            <person name="Kampfer P."/>
            <person name="Newman J."/>
            <person name="Mcquiston J.R."/>
        </authorList>
    </citation>
    <scope>NUCLEOTIDE SEQUENCE [LARGE SCALE GENOMIC DNA]</scope>
    <source>
        <strain evidence="2">G0188</strain>
    </source>
</reference>
<sequence>MKKLLLPLITLSLLSCSSEDTLEDVNIQNNEIQTKNDLLQRGGGGFVNTPTDPQNKVWQIIDYPWQIYGFYSSFLNKHMYSSSGHPSMIPKTQPGQSWYFLDRALGATDGEGNGNGSMISSWFNTNTQDLVLTTNPNEFTGQNGWEKVNDLGKSFIGNEPGTFPIYRYFRNETKSHFYTRDKNELGDGKNGFVYEGIAFYLKEPAPYEYRIHDGTFYQDKKTNSVYVVMEGQLRMIENTEVLTRVFDFRNKRPLNMPATYINKVDDIEIIQGSRGPMIQANARLSEDVNTGMRYFSDPNGTRGNLKIIPSMLFDIYHFNDGSLVRTTGTNNSRLQELKKTY</sequence>
<evidence type="ECO:0000313" key="5">
    <source>
        <dbReference type="Proteomes" id="UP000273270"/>
    </source>
</evidence>
<dbReference type="AlphaFoldDB" id="A0A376DTA9"/>
<feature type="domain" description="DUF5648" evidence="1">
    <location>
        <begin position="67"/>
        <end position="201"/>
    </location>
</feature>
<evidence type="ECO:0000313" key="3">
    <source>
        <dbReference type="EMBL" id="STC95186.1"/>
    </source>
</evidence>
<dbReference type="KEGG" id="ccau:EG346_16435"/>
<dbReference type="Proteomes" id="UP000273270">
    <property type="component" value="Chromosome"/>
</dbReference>
<dbReference type="OrthoDB" id="9772095at2"/>
<evidence type="ECO:0000313" key="4">
    <source>
        <dbReference type="Proteomes" id="UP000255224"/>
    </source>
</evidence>
<accession>A0A376DTA9</accession>
<evidence type="ECO:0000313" key="2">
    <source>
        <dbReference type="EMBL" id="AZA49670.1"/>
    </source>
</evidence>
<reference evidence="3 4" key="1">
    <citation type="submission" date="2018-06" db="EMBL/GenBank/DDBJ databases">
        <authorList>
            <consortium name="Pathogen Informatics"/>
            <person name="Doyle S."/>
        </authorList>
    </citation>
    <scope>NUCLEOTIDE SEQUENCE [LARGE SCALE GENOMIC DNA]</scope>
    <source>
        <strain evidence="3 4">NCTC13533</strain>
    </source>
</reference>
<dbReference type="Proteomes" id="UP000255224">
    <property type="component" value="Unassembled WGS sequence"/>
</dbReference>
<dbReference type="EMBL" id="CP033920">
    <property type="protein sequence ID" value="AZA49670.1"/>
    <property type="molecule type" value="Genomic_DNA"/>
</dbReference>
<dbReference type="InterPro" id="IPR043708">
    <property type="entry name" value="DUF5648"/>
</dbReference>
<dbReference type="EMBL" id="UFVQ01000003">
    <property type="protein sequence ID" value="STC95186.1"/>
    <property type="molecule type" value="Genomic_DNA"/>
</dbReference>